<feature type="binding site" evidence="8">
    <location>
        <position position="274"/>
    </location>
    <ligand>
        <name>Zn(2+)</name>
        <dbReference type="ChEBI" id="CHEBI:29105"/>
        <label>2</label>
    </ligand>
</feature>
<dbReference type="PANTHER" id="PTHR11596">
    <property type="entry name" value="ALKALINE PHOSPHATASE"/>
    <property type="match status" value="1"/>
</dbReference>
<feature type="binding site" evidence="8">
    <location>
        <position position="265"/>
    </location>
    <ligand>
        <name>Mg(2+)</name>
        <dbReference type="ChEBI" id="CHEBI:18420"/>
    </ligand>
</feature>
<dbReference type="AlphaFoldDB" id="A0A921FCY7"/>
<evidence type="ECO:0000256" key="3">
    <source>
        <dbReference type="ARBA" id="ARBA00022723"/>
    </source>
</evidence>
<dbReference type="GO" id="GO:0004035">
    <property type="term" value="F:alkaline phosphatase activity"/>
    <property type="evidence" value="ECO:0007669"/>
    <property type="project" value="TreeGrafter"/>
</dbReference>
<dbReference type="Gene3D" id="3.40.720.10">
    <property type="entry name" value="Alkaline Phosphatase, subunit A"/>
    <property type="match status" value="1"/>
</dbReference>
<keyword evidence="6 8" id="KW-0460">Magnesium</keyword>
<sequence length="473" mass="52164">MKKLSLLLSFLLLVLSGYAQQAKYVFYFIGDGMGVNQVQGTELYRGELEGKIGITPIWFTQFPYATTATTFSATNGVTDSAAAGTALATGNKTQNGTIGMKQDLQTEVSSVAVWAKNKGCRVGVTTSVSVDHATPAAFYAHDPSRGSYYKIGTDLYKAGFDFYAGSDFIDPNNKDNKDGNSENLYTMAEKNGYTIARGYKDYLKKCKKADKMILFQSEKASEKDRTAIPYAIDRTKDDLTLADITRSAINFLSKDLSKGFFLMVEGGKIDWACHSNDAATVFHEVADMDEAVKVAYEFYSQHPDETLIVVTADHETGGFVLGTGAYKLNLQVLKNQKVSESGFTRILNELRKKYNNNVSWEKVQQALKENFGFWDKVKLNEKQEERLLAKYNDTFKGKEAKLEKSEYAQDEPLAAEAKRIIDEIALVGWTSGGHSAGYVPVFAIGAGADLFQGRIDNTEIPIKIAKAAGYTAE</sequence>
<comment type="cofactor">
    <cofactor evidence="8">
        <name>Zn(2+)</name>
        <dbReference type="ChEBI" id="CHEBI:29105"/>
    </cofactor>
    <text evidence="8">Binds 2 Zn(2+) ions.</text>
</comment>
<feature type="binding site" evidence="8">
    <location>
        <position position="270"/>
    </location>
    <ligand>
        <name>Zn(2+)</name>
        <dbReference type="ChEBI" id="CHEBI:29105"/>
        <label>2</label>
    </ligand>
</feature>
<protein>
    <submittedName>
        <fullName evidence="11">Alkaline phosphatase</fullName>
    </submittedName>
</protein>
<evidence type="ECO:0000256" key="2">
    <source>
        <dbReference type="ARBA" id="ARBA00022553"/>
    </source>
</evidence>
<dbReference type="CDD" id="cd16012">
    <property type="entry name" value="ALP"/>
    <property type="match status" value="1"/>
</dbReference>
<reference evidence="11" key="2">
    <citation type="submission" date="2021-09" db="EMBL/GenBank/DDBJ databases">
        <authorList>
            <person name="Gilroy R."/>
        </authorList>
    </citation>
    <scope>NUCLEOTIDE SEQUENCE</scope>
    <source>
        <strain evidence="11">CHK165-8395</strain>
    </source>
</reference>
<evidence type="ECO:0000256" key="7">
    <source>
        <dbReference type="PIRSR" id="PIRSR601952-1"/>
    </source>
</evidence>
<keyword evidence="2" id="KW-0597">Phosphoprotein</keyword>
<keyword evidence="5 8" id="KW-0862">Zinc</keyword>
<dbReference type="PROSITE" id="PS00123">
    <property type="entry name" value="ALKALINE_PHOSPHATASE"/>
    <property type="match status" value="1"/>
</dbReference>
<dbReference type="Pfam" id="PF00245">
    <property type="entry name" value="Alk_phosphatase"/>
    <property type="match status" value="2"/>
</dbReference>
<dbReference type="SMART" id="SM00098">
    <property type="entry name" value="alkPPc"/>
    <property type="match status" value="1"/>
</dbReference>
<feature type="signal peptide" evidence="10">
    <location>
        <begin position="1"/>
        <end position="21"/>
    </location>
</feature>
<dbReference type="InterPro" id="IPR017850">
    <property type="entry name" value="Alkaline_phosphatase_core_sf"/>
</dbReference>
<name>A0A921FCY7_9BACT</name>
<feature type="binding site" evidence="8">
    <location>
        <position position="314"/>
    </location>
    <ligand>
        <name>Zn(2+)</name>
        <dbReference type="ChEBI" id="CHEBI:29105"/>
        <label>2</label>
    </ligand>
</feature>
<dbReference type="GO" id="GO:0046872">
    <property type="term" value="F:metal ion binding"/>
    <property type="evidence" value="ECO:0007669"/>
    <property type="project" value="UniProtKB-KW"/>
</dbReference>
<evidence type="ECO:0000256" key="6">
    <source>
        <dbReference type="ARBA" id="ARBA00022842"/>
    </source>
</evidence>
<organism evidence="11 12">
    <name type="scientific">Phocaeicola coprocola</name>
    <dbReference type="NCBI Taxonomy" id="310298"/>
    <lineage>
        <taxon>Bacteria</taxon>
        <taxon>Pseudomonadati</taxon>
        <taxon>Bacteroidota</taxon>
        <taxon>Bacteroidia</taxon>
        <taxon>Bacteroidales</taxon>
        <taxon>Bacteroidaceae</taxon>
        <taxon>Phocaeicola</taxon>
    </lineage>
</organism>
<evidence type="ECO:0000256" key="5">
    <source>
        <dbReference type="ARBA" id="ARBA00022833"/>
    </source>
</evidence>
<comment type="cofactor">
    <cofactor evidence="8">
        <name>Mg(2+)</name>
        <dbReference type="ChEBI" id="CHEBI:18420"/>
    </cofactor>
    <text evidence="8">Binds 1 Mg(2+) ion.</text>
</comment>
<comment type="similarity">
    <text evidence="1 9">Belongs to the alkaline phosphatase family.</text>
</comment>
<evidence type="ECO:0000256" key="9">
    <source>
        <dbReference type="RuleBase" id="RU003946"/>
    </source>
</evidence>
<feature type="chain" id="PRO_5037341292" evidence="10">
    <location>
        <begin position="22"/>
        <end position="473"/>
    </location>
</feature>
<keyword evidence="3 8" id="KW-0479">Metal-binding</keyword>
<dbReference type="SUPFAM" id="SSF53649">
    <property type="entry name" value="Alkaline phosphatase-like"/>
    <property type="match status" value="1"/>
</dbReference>
<dbReference type="Proteomes" id="UP000718012">
    <property type="component" value="Unassembled WGS sequence"/>
</dbReference>
<keyword evidence="10" id="KW-0732">Signal</keyword>
<dbReference type="InterPro" id="IPR018299">
    <property type="entry name" value="Alkaline_phosphatase_AS"/>
</dbReference>
<feature type="binding site" evidence="8">
    <location>
        <position position="434"/>
    </location>
    <ligand>
        <name>Zn(2+)</name>
        <dbReference type="ChEBI" id="CHEBI:29105"/>
        <label>1</label>
    </ligand>
</feature>
<feature type="binding site" evidence="8">
    <location>
        <position position="313"/>
    </location>
    <ligand>
        <name>Zn(2+)</name>
        <dbReference type="ChEBI" id="CHEBI:29105"/>
        <label>2</label>
    </ligand>
</feature>
<dbReference type="PANTHER" id="PTHR11596:SF5">
    <property type="entry name" value="ALKALINE PHOSPHATASE"/>
    <property type="match status" value="1"/>
</dbReference>
<evidence type="ECO:0000313" key="11">
    <source>
        <dbReference type="EMBL" id="HJF07476.1"/>
    </source>
</evidence>
<dbReference type="Gene3D" id="1.10.60.40">
    <property type="match status" value="1"/>
</dbReference>
<accession>A0A921FCY7</accession>
<comment type="caution">
    <text evidence="11">The sequence shown here is derived from an EMBL/GenBank/DDBJ whole genome shotgun (WGS) entry which is preliminary data.</text>
</comment>
<evidence type="ECO:0000256" key="4">
    <source>
        <dbReference type="ARBA" id="ARBA00022801"/>
    </source>
</evidence>
<dbReference type="PRINTS" id="PR00113">
    <property type="entry name" value="ALKPHPHTASE"/>
</dbReference>
<feature type="binding site" evidence="8">
    <location>
        <position position="134"/>
    </location>
    <ligand>
        <name>Mg(2+)</name>
        <dbReference type="ChEBI" id="CHEBI:18420"/>
    </ligand>
</feature>
<feature type="binding site" evidence="8">
    <location>
        <position position="31"/>
    </location>
    <ligand>
        <name>Zn(2+)</name>
        <dbReference type="ChEBI" id="CHEBI:29105"/>
        <label>2</label>
    </ligand>
</feature>
<evidence type="ECO:0000256" key="8">
    <source>
        <dbReference type="PIRSR" id="PIRSR601952-2"/>
    </source>
</evidence>
<evidence type="ECO:0000256" key="1">
    <source>
        <dbReference type="ARBA" id="ARBA00005984"/>
    </source>
</evidence>
<feature type="active site" description="Phosphoserine intermediate" evidence="7">
    <location>
        <position position="80"/>
    </location>
</feature>
<evidence type="ECO:0000256" key="10">
    <source>
        <dbReference type="SAM" id="SignalP"/>
    </source>
</evidence>
<reference evidence="11" key="1">
    <citation type="journal article" date="2021" name="PeerJ">
        <title>Extensive microbial diversity within the chicken gut microbiome revealed by metagenomics and culture.</title>
        <authorList>
            <person name="Gilroy R."/>
            <person name="Ravi A."/>
            <person name="Getino M."/>
            <person name="Pursley I."/>
            <person name="Horton D.L."/>
            <person name="Alikhan N.F."/>
            <person name="Baker D."/>
            <person name="Gharbi K."/>
            <person name="Hall N."/>
            <person name="Watson M."/>
            <person name="Adriaenssens E.M."/>
            <person name="Foster-Nyarko E."/>
            <person name="Jarju S."/>
            <person name="Secka A."/>
            <person name="Antonio M."/>
            <person name="Oren A."/>
            <person name="Chaudhuri R.R."/>
            <person name="La Ragione R."/>
            <person name="Hildebrand F."/>
            <person name="Pallen M.J."/>
        </authorList>
    </citation>
    <scope>NUCLEOTIDE SEQUENCE</scope>
    <source>
        <strain evidence="11">CHK165-8395</strain>
    </source>
</reference>
<dbReference type="EMBL" id="DYXD01000106">
    <property type="protein sequence ID" value="HJF07476.1"/>
    <property type="molecule type" value="Genomic_DNA"/>
</dbReference>
<gene>
    <name evidence="11" type="ORF">K8U81_04680</name>
</gene>
<dbReference type="InterPro" id="IPR001952">
    <property type="entry name" value="Alkaline_phosphatase"/>
</dbReference>
<feature type="binding site" evidence="8">
    <location>
        <position position="132"/>
    </location>
    <ligand>
        <name>Mg(2+)</name>
        <dbReference type="ChEBI" id="CHEBI:18420"/>
    </ligand>
</feature>
<evidence type="ECO:0000313" key="12">
    <source>
        <dbReference type="Proteomes" id="UP000718012"/>
    </source>
</evidence>
<keyword evidence="4" id="KW-0378">Hydrolase</keyword>
<feature type="binding site" evidence="8">
    <location>
        <position position="31"/>
    </location>
    <ligand>
        <name>Mg(2+)</name>
        <dbReference type="ChEBI" id="CHEBI:18420"/>
    </ligand>
</feature>
<dbReference type="RefSeq" id="WP_302562031.1">
    <property type="nucleotide sequence ID" value="NZ_CAUBXQ010000012.1"/>
</dbReference>
<proteinExistence type="inferred from homology"/>